<name>A0ABQ7GQL1_DUNSA</name>
<evidence type="ECO:0000256" key="5">
    <source>
        <dbReference type="SAM" id="MobiDB-lite"/>
    </source>
</evidence>
<evidence type="ECO:0000313" key="7">
    <source>
        <dbReference type="EMBL" id="KAF5836893.1"/>
    </source>
</evidence>
<dbReference type="Gene3D" id="3.40.50.620">
    <property type="entry name" value="HUPs"/>
    <property type="match status" value="1"/>
</dbReference>
<dbReference type="InterPro" id="IPR002081">
    <property type="entry name" value="Cryptochrome/DNA_photolyase_1"/>
</dbReference>
<comment type="cofactor">
    <cofactor evidence="1">
        <name>FAD</name>
        <dbReference type="ChEBI" id="CHEBI:57692"/>
    </cofactor>
</comment>
<accession>A0ABQ7GQL1</accession>
<feature type="compositionally biased region" description="Low complexity" evidence="5">
    <location>
        <begin position="535"/>
        <end position="558"/>
    </location>
</feature>
<organism evidence="7 8">
    <name type="scientific">Dunaliella salina</name>
    <name type="common">Green alga</name>
    <name type="synonym">Protococcus salinus</name>
    <dbReference type="NCBI Taxonomy" id="3046"/>
    <lineage>
        <taxon>Eukaryota</taxon>
        <taxon>Viridiplantae</taxon>
        <taxon>Chlorophyta</taxon>
        <taxon>core chlorophytes</taxon>
        <taxon>Chlorophyceae</taxon>
        <taxon>CS clade</taxon>
        <taxon>Chlamydomonadales</taxon>
        <taxon>Dunaliellaceae</taxon>
        <taxon>Dunaliella</taxon>
    </lineage>
</organism>
<dbReference type="InterPro" id="IPR006050">
    <property type="entry name" value="DNA_photolyase_N"/>
</dbReference>
<comment type="caution">
    <text evidence="7">The sequence shown here is derived from an EMBL/GenBank/DDBJ whole genome shotgun (WGS) entry which is preliminary data.</text>
</comment>
<dbReference type="SUPFAM" id="SSF48173">
    <property type="entry name" value="Cryptochrome/photolyase FAD-binding domain"/>
    <property type="match status" value="1"/>
</dbReference>
<evidence type="ECO:0000256" key="2">
    <source>
        <dbReference type="ARBA" id="ARBA00005862"/>
    </source>
</evidence>
<feature type="region of interest" description="Disordered" evidence="5">
    <location>
        <begin position="535"/>
        <end position="598"/>
    </location>
</feature>
<dbReference type="Gene3D" id="1.10.579.10">
    <property type="entry name" value="DNA Cyclobutane Dipyrimidine Photolyase, subunit A, domain 3"/>
    <property type="match status" value="1"/>
</dbReference>
<dbReference type="Gene3D" id="1.25.40.80">
    <property type="match status" value="1"/>
</dbReference>
<evidence type="ECO:0000313" key="8">
    <source>
        <dbReference type="Proteomes" id="UP000815325"/>
    </source>
</evidence>
<dbReference type="Pfam" id="PF00875">
    <property type="entry name" value="DNA_photolyase"/>
    <property type="match status" value="1"/>
</dbReference>
<protein>
    <submittedName>
        <fullName evidence="7">6-4 photolyase</fullName>
    </submittedName>
</protein>
<sequence>MLRSVQRKYAAPLKSQALNQKLNRLVAAARTPRMASTSSGQQSRSILWFRKGLRLHDNPALRDACTGSAAVFPIFIIDPYFLQKANYKVGVNRYQFLLESLTDLNSSLIGLGSQLLVLRGTPEEVLPKVLRDWGIKKLCYEIDTEPYAKVRDSRVDDMAREAGVEVKKHWSHTLYDTDMLVRENKGKAPLTMQAFEKLVDRVGQPLAPLPAPTARLPPVDVSLPGIKDTEVGVPTWQEMGYKEAPTSIFKGGETEALKRLEHYMKDTKWVASFEKPSTDPTAFIEPATTVLSPYLKFGCLSARLFHQRLLDVYRLHPKHSQPPMSLRGQLLWREFFYTLGSHTPNFDRISGNPICRQITWDSNPELFKAWRDGATGYPWIDAAMTQLREWGWMHHLARHAVACFLTRGDLYLSWESGKEVFEELLIDADFFINSANWMWLSASAFFAQYFRVYSPITFGKKYDKDGAYIRKFLPVLKDMPAKYIYEPWTAPREVQQRANCIIGRDYPAPIVDHAAASKECIARMGAAYKATNTGGAAKASPAKAAPSGDASTSAAAEAPPKKKATGKRAASTDQDNKRQKTLEETVTRKKGGKKEAGK</sequence>
<dbReference type="InterPro" id="IPR005101">
    <property type="entry name" value="Cryptochr/Photolyase_FAD-bd"/>
</dbReference>
<dbReference type="PROSITE" id="PS51645">
    <property type="entry name" value="PHR_CRY_ALPHA_BETA"/>
    <property type="match status" value="1"/>
</dbReference>
<dbReference type="Proteomes" id="UP000815325">
    <property type="component" value="Unassembled WGS sequence"/>
</dbReference>
<keyword evidence="3" id="KW-0285">Flavoprotein</keyword>
<comment type="similarity">
    <text evidence="2">Belongs to the DNA photolyase class-1 family.</text>
</comment>
<proteinExistence type="inferred from homology"/>
<evidence type="ECO:0000259" key="6">
    <source>
        <dbReference type="PROSITE" id="PS51645"/>
    </source>
</evidence>
<keyword evidence="4" id="KW-0274">FAD</keyword>
<evidence type="ECO:0000256" key="1">
    <source>
        <dbReference type="ARBA" id="ARBA00001974"/>
    </source>
</evidence>
<dbReference type="Pfam" id="PF03441">
    <property type="entry name" value="FAD_binding_7"/>
    <property type="match status" value="1"/>
</dbReference>
<dbReference type="PANTHER" id="PTHR11455:SF9">
    <property type="entry name" value="CRYPTOCHROME CIRCADIAN CLOCK 5 ISOFORM X1"/>
    <property type="match status" value="1"/>
</dbReference>
<dbReference type="PANTHER" id="PTHR11455">
    <property type="entry name" value="CRYPTOCHROME"/>
    <property type="match status" value="1"/>
</dbReference>
<feature type="domain" description="Photolyase/cryptochrome alpha/beta" evidence="6">
    <location>
        <begin position="43"/>
        <end position="174"/>
    </location>
</feature>
<dbReference type="EMBL" id="MU069638">
    <property type="protein sequence ID" value="KAF5836893.1"/>
    <property type="molecule type" value="Genomic_DNA"/>
</dbReference>
<dbReference type="InterPro" id="IPR036155">
    <property type="entry name" value="Crypto/Photolyase_N_sf"/>
</dbReference>
<keyword evidence="8" id="KW-1185">Reference proteome</keyword>
<feature type="compositionally biased region" description="Basic and acidic residues" evidence="5">
    <location>
        <begin position="574"/>
        <end position="598"/>
    </location>
</feature>
<dbReference type="InterPro" id="IPR036134">
    <property type="entry name" value="Crypto/Photolyase_FAD-like_sf"/>
</dbReference>
<evidence type="ECO:0000256" key="3">
    <source>
        <dbReference type="ARBA" id="ARBA00022630"/>
    </source>
</evidence>
<dbReference type="SUPFAM" id="SSF52425">
    <property type="entry name" value="Cryptochrome/photolyase, N-terminal domain"/>
    <property type="match status" value="1"/>
</dbReference>
<evidence type="ECO:0000256" key="4">
    <source>
        <dbReference type="ARBA" id="ARBA00022827"/>
    </source>
</evidence>
<gene>
    <name evidence="7" type="ORF">DUNSADRAFT_5285</name>
</gene>
<reference evidence="7" key="1">
    <citation type="submission" date="2017-08" db="EMBL/GenBank/DDBJ databases">
        <authorList>
            <person name="Polle J.E."/>
            <person name="Barry K."/>
            <person name="Cushman J."/>
            <person name="Schmutz J."/>
            <person name="Tran D."/>
            <person name="Hathwaick L.T."/>
            <person name="Yim W.C."/>
            <person name="Jenkins J."/>
            <person name="Mckie-Krisberg Z.M."/>
            <person name="Prochnik S."/>
            <person name="Lindquist E."/>
            <person name="Dockter R.B."/>
            <person name="Adam C."/>
            <person name="Molina H."/>
            <person name="Bunkerborg J."/>
            <person name="Jin E."/>
            <person name="Buchheim M."/>
            <person name="Magnuson J."/>
        </authorList>
    </citation>
    <scope>NUCLEOTIDE SEQUENCE</scope>
    <source>
        <strain evidence="7">CCAP 19/18</strain>
    </source>
</reference>
<dbReference type="InterPro" id="IPR014729">
    <property type="entry name" value="Rossmann-like_a/b/a_fold"/>
</dbReference>